<keyword evidence="4" id="KW-1185">Reference proteome</keyword>
<name>A0A7G5XCW6_9BACT</name>
<feature type="region of interest" description="Disordered" evidence="1">
    <location>
        <begin position="36"/>
        <end position="56"/>
    </location>
</feature>
<organism evidence="3 4">
    <name type="scientific">Lacibacter sediminis</name>
    <dbReference type="NCBI Taxonomy" id="2760713"/>
    <lineage>
        <taxon>Bacteria</taxon>
        <taxon>Pseudomonadati</taxon>
        <taxon>Bacteroidota</taxon>
        <taxon>Chitinophagia</taxon>
        <taxon>Chitinophagales</taxon>
        <taxon>Chitinophagaceae</taxon>
        <taxon>Lacibacter</taxon>
    </lineage>
</organism>
<dbReference type="NCBIfam" id="TIGR01167">
    <property type="entry name" value="LPXTG_anchor"/>
    <property type="match status" value="1"/>
</dbReference>
<feature type="compositionally biased region" description="Acidic residues" evidence="1">
    <location>
        <begin position="45"/>
        <end position="56"/>
    </location>
</feature>
<keyword evidence="2" id="KW-0812">Transmembrane</keyword>
<dbReference type="KEGG" id="lacs:H4075_14680"/>
<dbReference type="EMBL" id="CP060007">
    <property type="protein sequence ID" value="QNA43319.1"/>
    <property type="molecule type" value="Genomic_DNA"/>
</dbReference>
<keyword evidence="2" id="KW-1133">Transmembrane helix</keyword>
<keyword evidence="2" id="KW-0472">Membrane</keyword>
<feature type="transmembrane region" description="Helical" evidence="2">
    <location>
        <begin position="6"/>
        <end position="22"/>
    </location>
</feature>
<sequence>MNWPVIIGVGLLLIALVVFLIRRNMKDEEEFEHLVNEDYHKSKDEEGDAVSDEITK</sequence>
<dbReference type="AlphaFoldDB" id="A0A7G5XCW6"/>
<reference evidence="4" key="1">
    <citation type="submission" date="2020-08" db="EMBL/GenBank/DDBJ databases">
        <title>Lacibacter sp. S13-6-6 genome sequencing.</title>
        <authorList>
            <person name="Jin L."/>
        </authorList>
    </citation>
    <scope>NUCLEOTIDE SEQUENCE [LARGE SCALE GENOMIC DNA]</scope>
    <source>
        <strain evidence="4">S13-6-6</strain>
    </source>
</reference>
<evidence type="ECO:0000256" key="1">
    <source>
        <dbReference type="SAM" id="MobiDB-lite"/>
    </source>
</evidence>
<accession>A0A7G5XCW6</accession>
<evidence type="ECO:0000256" key="2">
    <source>
        <dbReference type="SAM" id="Phobius"/>
    </source>
</evidence>
<protein>
    <submittedName>
        <fullName evidence="3">LPXTG cell wall anchor domain-containing protein</fullName>
    </submittedName>
</protein>
<proteinExistence type="predicted"/>
<evidence type="ECO:0000313" key="3">
    <source>
        <dbReference type="EMBL" id="QNA43319.1"/>
    </source>
</evidence>
<dbReference type="Proteomes" id="UP000515344">
    <property type="component" value="Chromosome"/>
</dbReference>
<gene>
    <name evidence="3" type="ORF">H4075_14680</name>
</gene>
<dbReference type="RefSeq" id="WP_182801584.1">
    <property type="nucleotide sequence ID" value="NZ_CP060007.1"/>
</dbReference>
<evidence type="ECO:0000313" key="4">
    <source>
        <dbReference type="Proteomes" id="UP000515344"/>
    </source>
</evidence>